<name>A0A8F3II65_9CAUD</name>
<accession>A0A8F3II65</accession>
<dbReference type="EMBL" id="MW712717">
    <property type="protein sequence ID" value="QWY79493.1"/>
    <property type="molecule type" value="Genomic_DNA"/>
</dbReference>
<evidence type="ECO:0000313" key="1">
    <source>
        <dbReference type="EMBL" id="QWY79493.1"/>
    </source>
</evidence>
<evidence type="ECO:0000313" key="2">
    <source>
        <dbReference type="Proteomes" id="UP000693650"/>
    </source>
</evidence>
<reference evidence="1" key="1">
    <citation type="submission" date="2021-03" db="EMBL/GenBank/DDBJ databases">
        <authorList>
            <person name="Malnak J.C."/>
            <person name="Camby A.M."/>
            <person name="Castiglione G.M."/>
            <person name="Guevara A.C."/>
            <person name="Gutsch C.M."/>
            <person name="Joyce M.R."/>
            <person name="Miller G.D."/>
            <person name="Parkhurst D.S."/>
            <person name="Selman M."/>
            <person name="Shakir M.S."/>
            <person name="Smith B.K."/>
            <person name="Leanard J.E."/>
            <person name="Collins D.P."/>
            <person name="Zack K.M."/>
            <person name="Garlena R.A."/>
            <person name="Russell D.A."/>
            <person name="Jacobs-Sera D."/>
            <person name="Hatfull G.F."/>
        </authorList>
    </citation>
    <scope>NUCLEOTIDE SEQUENCE</scope>
</reference>
<dbReference type="Proteomes" id="UP000693650">
    <property type="component" value="Segment"/>
</dbReference>
<dbReference type="GeneID" id="77929057"/>
<organism evidence="1 2">
    <name type="scientific">Gordonia phage BoyNamedSue</name>
    <dbReference type="NCBI Taxonomy" id="2836009"/>
    <lineage>
        <taxon>Viruses</taxon>
        <taxon>Duplodnaviria</taxon>
        <taxon>Heunggongvirae</taxon>
        <taxon>Uroviricota</taxon>
        <taxon>Caudoviricetes</taxon>
        <taxon>Nymbaxtervirinae</taxon>
        <taxon>Nymphadoravirus</taxon>
        <taxon>Nymphadoravirus boynamedsue</taxon>
    </lineage>
</organism>
<keyword evidence="2" id="KW-1185">Reference proteome</keyword>
<dbReference type="KEGG" id="vg:77929057"/>
<dbReference type="RefSeq" id="YP_010653225.1">
    <property type="nucleotide sequence ID" value="NC_070795.1"/>
</dbReference>
<protein>
    <submittedName>
        <fullName evidence="1">Uncharacterized protein</fullName>
    </submittedName>
</protein>
<gene>
    <name evidence="1" type="primary">32</name>
    <name evidence="1" type="ORF">SEA_BOYNAMEDSUE_32</name>
</gene>
<proteinExistence type="predicted"/>
<sequence length="176" mass="19217">MDWATFASIVGALGVGSILTQHFASGQDRRQVRADVLGQLARVEDARWAPSDIAPTIDDFTQTLREFETAALIARLPREAVRQYVIYAFAARSASSEGVEMDKAVGTYDPELSGGLRAEFADAVRDEANEIAQLAWAPWRGRVRLASRLRKRQAANAVSPGSLKHAESVLGKLPRP</sequence>